<feature type="domain" description="SHOCT" evidence="2">
    <location>
        <begin position="95"/>
        <end position="121"/>
    </location>
</feature>
<dbReference type="GeneID" id="41339270"/>
<accession>A0A553IFZ0</accession>
<sequence>MNKTFLTVAQVFAIISGVLFIFPGGLLIFPLVLAYFNFKAASVFDKAKKGEATKEQVTNYSIYLIFTSTIGGIFGLLAGTGVSSTDTEPVTVEQKLKQLDGLFDRGVISREEYEARRKAILENI</sequence>
<dbReference type="Pfam" id="PF09851">
    <property type="entry name" value="SHOCT"/>
    <property type="match status" value="1"/>
</dbReference>
<organism evidence="3 4">
    <name type="scientific">Acholeplasma laidlawii</name>
    <dbReference type="NCBI Taxonomy" id="2148"/>
    <lineage>
        <taxon>Bacteria</taxon>
        <taxon>Bacillati</taxon>
        <taxon>Mycoplasmatota</taxon>
        <taxon>Mollicutes</taxon>
        <taxon>Acholeplasmatales</taxon>
        <taxon>Acholeplasmataceae</taxon>
        <taxon>Acholeplasma</taxon>
    </lineage>
</organism>
<protein>
    <submittedName>
        <fullName evidence="3">SHOCT domain-containing protein</fullName>
    </submittedName>
</protein>
<keyword evidence="1" id="KW-0812">Transmembrane</keyword>
<keyword evidence="1" id="KW-1133">Transmembrane helix</keyword>
<dbReference type="EMBL" id="VKID01000003">
    <property type="protein sequence ID" value="TRX99116.1"/>
    <property type="molecule type" value="Genomic_DNA"/>
</dbReference>
<keyword evidence="1" id="KW-0472">Membrane</keyword>
<dbReference type="RefSeq" id="WP_012243068.1">
    <property type="nucleotide sequence ID" value="NZ_CP103951.1"/>
</dbReference>
<reference evidence="3 4" key="1">
    <citation type="submission" date="2019-07" db="EMBL/GenBank/DDBJ databases">
        <title>Genome sequence of Acholeplasma laidlawii strain with increased resistance to erythromycin.</title>
        <authorList>
            <person name="Medvedeva E.S."/>
            <person name="Baranova N.B."/>
            <person name="Siniagina M.N."/>
            <person name="Mouzykantov A."/>
            <person name="Chernova O.A."/>
            <person name="Chernov V.M."/>
        </authorList>
    </citation>
    <scope>NUCLEOTIDE SEQUENCE [LARGE SCALE GENOMIC DNA]</scope>
    <source>
        <strain evidence="3 4">PG8REry</strain>
    </source>
</reference>
<gene>
    <name evidence="3" type="ORF">FNV44_07065</name>
</gene>
<evidence type="ECO:0000313" key="3">
    <source>
        <dbReference type="EMBL" id="TRX99116.1"/>
    </source>
</evidence>
<evidence type="ECO:0000256" key="1">
    <source>
        <dbReference type="SAM" id="Phobius"/>
    </source>
</evidence>
<dbReference type="InterPro" id="IPR018649">
    <property type="entry name" value="SHOCT"/>
</dbReference>
<feature type="transmembrane region" description="Helical" evidence="1">
    <location>
        <begin position="12"/>
        <end position="36"/>
    </location>
</feature>
<evidence type="ECO:0000259" key="2">
    <source>
        <dbReference type="Pfam" id="PF09851"/>
    </source>
</evidence>
<evidence type="ECO:0000313" key="4">
    <source>
        <dbReference type="Proteomes" id="UP000315938"/>
    </source>
</evidence>
<dbReference type="AlphaFoldDB" id="A0A553IFZ0"/>
<feature type="transmembrane region" description="Helical" evidence="1">
    <location>
        <begin position="57"/>
        <end position="78"/>
    </location>
</feature>
<proteinExistence type="predicted"/>
<dbReference type="Proteomes" id="UP000315938">
    <property type="component" value="Unassembled WGS sequence"/>
</dbReference>
<comment type="caution">
    <text evidence="3">The sequence shown here is derived from an EMBL/GenBank/DDBJ whole genome shotgun (WGS) entry which is preliminary data.</text>
</comment>
<name>A0A553IFZ0_ACHLA</name>